<feature type="signal peptide" evidence="4">
    <location>
        <begin position="1"/>
        <end position="28"/>
    </location>
</feature>
<keyword evidence="6" id="KW-1185">Reference proteome</keyword>
<dbReference type="Gene3D" id="3.40.190.10">
    <property type="entry name" value="Periplasmic binding protein-like II"/>
    <property type="match status" value="2"/>
</dbReference>
<reference evidence="5 6" key="1">
    <citation type="submission" date="2017-11" db="EMBL/GenBank/DDBJ databases">
        <title>Genomic Encyclopedia of Archaeal and Bacterial Type Strains, Phase II (KMG-II): From Individual Species to Whole Genera.</title>
        <authorList>
            <person name="Goeker M."/>
        </authorList>
    </citation>
    <scope>NUCLEOTIDE SEQUENCE [LARGE SCALE GENOMIC DNA]</scope>
    <source>
        <strain evidence="5 6">DSM 27393</strain>
    </source>
</reference>
<comment type="similarity">
    <text evidence="1">Belongs to the bacterial solute-binding protein 1 family.</text>
</comment>
<dbReference type="InterPro" id="IPR050490">
    <property type="entry name" value="Bact_solute-bd_prot1"/>
</dbReference>
<protein>
    <submittedName>
        <fullName evidence="5">Raffinose/stachyose/melibiose transport system substrate-binding protein</fullName>
    </submittedName>
</protein>
<dbReference type="RefSeq" id="WP_100364717.1">
    <property type="nucleotide sequence ID" value="NZ_PGFF01000001.1"/>
</dbReference>
<organism evidence="5 6">
    <name type="scientific">Diaminobutyricimonas aerilata</name>
    <dbReference type="NCBI Taxonomy" id="1162967"/>
    <lineage>
        <taxon>Bacteria</taxon>
        <taxon>Bacillati</taxon>
        <taxon>Actinomycetota</taxon>
        <taxon>Actinomycetes</taxon>
        <taxon>Micrococcales</taxon>
        <taxon>Microbacteriaceae</taxon>
        <taxon>Diaminobutyricimonas</taxon>
    </lineage>
</organism>
<evidence type="ECO:0000313" key="5">
    <source>
        <dbReference type="EMBL" id="PJJ72541.1"/>
    </source>
</evidence>
<evidence type="ECO:0000256" key="4">
    <source>
        <dbReference type="SAM" id="SignalP"/>
    </source>
</evidence>
<proteinExistence type="inferred from homology"/>
<evidence type="ECO:0000256" key="1">
    <source>
        <dbReference type="ARBA" id="ARBA00008520"/>
    </source>
</evidence>
<accession>A0A2M9CKV8</accession>
<evidence type="ECO:0000256" key="3">
    <source>
        <dbReference type="ARBA" id="ARBA00022729"/>
    </source>
</evidence>
<name>A0A2M9CKV8_9MICO</name>
<keyword evidence="3 4" id="KW-0732">Signal</keyword>
<dbReference type="PROSITE" id="PS01037">
    <property type="entry name" value="SBP_BACTERIAL_1"/>
    <property type="match status" value="1"/>
</dbReference>
<dbReference type="PROSITE" id="PS51257">
    <property type="entry name" value="PROKAR_LIPOPROTEIN"/>
    <property type="match status" value="1"/>
</dbReference>
<feature type="chain" id="PRO_5038510118" evidence="4">
    <location>
        <begin position="29"/>
        <end position="429"/>
    </location>
</feature>
<dbReference type="PANTHER" id="PTHR43649">
    <property type="entry name" value="ARABINOSE-BINDING PROTEIN-RELATED"/>
    <property type="match status" value="1"/>
</dbReference>
<sequence>MTMPRPFRRAATAVMATVLIGGVLSGCAGSGGDGEVVTLDFFQFKPEAVQDFADIIDDFEAENPDIRVVQNAVPDADTAIRTLLVKDKVPDVLTLNGSGNFGRLAQAGVFHDFTGDPLVDEQNPAVLEILDALGTYEGEEINGLGMANNADGIIYNKQIFAEQGLTVPTTWDELIAVCEKLEAAGIPAFYGTLTDAWTAIPAWNALGGQLQPEDFFDRMREEGGDVGPDAEVSFSKDYPEAMDKLQQLYSFAQDDYRSRGYEDGNLAFANGESAMYLQGIWTINPILANNPDIELGVFPYPAGDDPADVRLTSGVDVAVTIGRTTPHLEEARRFVEYLLSPEVVDAFVESQVMFSTLADAAPNPNPVLAELVPYFEEGRLIGFIDHQIPPSIPLQPIVQEFLLGGSPEAALRELDNEWRKVALRTTVRE</sequence>
<gene>
    <name evidence="5" type="ORF">CLV46_2113</name>
</gene>
<comment type="caution">
    <text evidence="5">The sequence shown here is derived from an EMBL/GenBank/DDBJ whole genome shotgun (WGS) entry which is preliminary data.</text>
</comment>
<dbReference type="AlphaFoldDB" id="A0A2M9CKV8"/>
<dbReference type="Pfam" id="PF01547">
    <property type="entry name" value="SBP_bac_1"/>
    <property type="match status" value="1"/>
</dbReference>
<dbReference type="InterPro" id="IPR006059">
    <property type="entry name" value="SBP"/>
</dbReference>
<dbReference type="Proteomes" id="UP000228758">
    <property type="component" value="Unassembled WGS sequence"/>
</dbReference>
<dbReference type="GO" id="GO:0055085">
    <property type="term" value="P:transmembrane transport"/>
    <property type="evidence" value="ECO:0007669"/>
    <property type="project" value="InterPro"/>
</dbReference>
<keyword evidence="2" id="KW-0813">Transport</keyword>
<dbReference type="EMBL" id="PGFF01000001">
    <property type="protein sequence ID" value="PJJ72541.1"/>
    <property type="molecule type" value="Genomic_DNA"/>
</dbReference>
<evidence type="ECO:0000313" key="6">
    <source>
        <dbReference type="Proteomes" id="UP000228758"/>
    </source>
</evidence>
<evidence type="ECO:0000256" key="2">
    <source>
        <dbReference type="ARBA" id="ARBA00022448"/>
    </source>
</evidence>
<dbReference type="SUPFAM" id="SSF53850">
    <property type="entry name" value="Periplasmic binding protein-like II"/>
    <property type="match status" value="1"/>
</dbReference>
<dbReference type="OrthoDB" id="8478044at2"/>
<dbReference type="InterPro" id="IPR006061">
    <property type="entry name" value="SBP_1_CS"/>
</dbReference>